<evidence type="ECO:0000313" key="3">
    <source>
        <dbReference type="EMBL" id="VAW37471.1"/>
    </source>
</evidence>
<feature type="coiled-coil region" evidence="1">
    <location>
        <begin position="50"/>
        <end position="88"/>
    </location>
</feature>
<keyword evidence="2" id="KW-0472">Membrane</keyword>
<reference evidence="3" key="1">
    <citation type="submission" date="2018-06" db="EMBL/GenBank/DDBJ databases">
        <authorList>
            <person name="Zhirakovskaya E."/>
        </authorList>
    </citation>
    <scope>NUCLEOTIDE SEQUENCE</scope>
</reference>
<keyword evidence="1" id="KW-0175">Coiled coil</keyword>
<sequence>MNKWNIILLVSDIVLMGVVLFLLFRMRSSVRAAGGATGGGEALEEELLKVKKAARSFELKRAEMDSLREELKEKQDHLENVIGKVEAVIDSMAVPAAGGESFAAGGESFVAGAEPPVAGAEPSRGETLEMAREMISEGKSLDEISARLKLYRGELELLKSLEEISS</sequence>
<dbReference type="AlphaFoldDB" id="A0A3B0V3A7"/>
<protein>
    <recommendedName>
        <fullName evidence="4">DUF2802 domain-containing protein</fullName>
    </recommendedName>
</protein>
<organism evidence="3">
    <name type="scientific">hydrothermal vent metagenome</name>
    <dbReference type="NCBI Taxonomy" id="652676"/>
    <lineage>
        <taxon>unclassified sequences</taxon>
        <taxon>metagenomes</taxon>
        <taxon>ecological metagenomes</taxon>
    </lineage>
</organism>
<evidence type="ECO:0000256" key="1">
    <source>
        <dbReference type="SAM" id="Coils"/>
    </source>
</evidence>
<gene>
    <name evidence="3" type="ORF">MNBD_DELTA02-468</name>
</gene>
<keyword evidence="2" id="KW-0812">Transmembrane</keyword>
<dbReference type="EMBL" id="UOEZ01000054">
    <property type="protein sequence ID" value="VAW37471.1"/>
    <property type="molecule type" value="Genomic_DNA"/>
</dbReference>
<evidence type="ECO:0000256" key="2">
    <source>
        <dbReference type="SAM" id="Phobius"/>
    </source>
</evidence>
<name>A0A3B0V3A7_9ZZZZ</name>
<accession>A0A3B0V3A7</accession>
<feature type="transmembrane region" description="Helical" evidence="2">
    <location>
        <begin position="6"/>
        <end position="24"/>
    </location>
</feature>
<keyword evidence="2" id="KW-1133">Transmembrane helix</keyword>
<proteinExistence type="predicted"/>
<evidence type="ECO:0008006" key="4">
    <source>
        <dbReference type="Google" id="ProtNLM"/>
    </source>
</evidence>